<accession>A0A1S1R5L4</accession>
<sequence length="130" mass="14100">MKFLVDENLSPRVAELLRDKGIDTTHVLEHGLGGSPDTEVSTFAVTERRSIISSDSDFTTLLALSRGTAPSLVLLRSGDQLKPDAQAALLLANLPALEADLEQGVVISLSTTLWGARTRPLVLSWGFRRF</sequence>
<dbReference type="AlphaFoldDB" id="A0A1S1R5L4"/>
<dbReference type="RefSeq" id="WP_071060343.1">
    <property type="nucleotide sequence ID" value="NZ_MAXA01000057.1"/>
</dbReference>
<keyword evidence="3" id="KW-1185">Reference proteome</keyword>
<comment type="caution">
    <text evidence="2">The sequence shown here is derived from an EMBL/GenBank/DDBJ whole genome shotgun (WGS) entry which is preliminary data.</text>
</comment>
<protein>
    <recommendedName>
        <fullName evidence="1">DUF5615 domain-containing protein</fullName>
    </recommendedName>
</protein>
<dbReference type="EMBL" id="MAXA01000057">
    <property type="protein sequence ID" value="OHV41039.1"/>
    <property type="molecule type" value="Genomic_DNA"/>
</dbReference>
<dbReference type="Proteomes" id="UP000179769">
    <property type="component" value="Unassembled WGS sequence"/>
</dbReference>
<evidence type="ECO:0000313" key="2">
    <source>
        <dbReference type="EMBL" id="OHV41039.1"/>
    </source>
</evidence>
<dbReference type="OrthoDB" id="334367at2"/>
<gene>
    <name evidence="2" type="ORF">BBK14_32270</name>
</gene>
<evidence type="ECO:0000259" key="1">
    <source>
        <dbReference type="Pfam" id="PF18480"/>
    </source>
</evidence>
<dbReference type="Pfam" id="PF18480">
    <property type="entry name" value="DUF5615"/>
    <property type="match status" value="1"/>
</dbReference>
<feature type="domain" description="DUF5615" evidence="1">
    <location>
        <begin position="1"/>
        <end position="109"/>
    </location>
</feature>
<evidence type="ECO:0000313" key="3">
    <source>
        <dbReference type="Proteomes" id="UP000179769"/>
    </source>
</evidence>
<dbReference type="InterPro" id="IPR041049">
    <property type="entry name" value="DUF5615"/>
</dbReference>
<name>A0A1S1R5L4_9ACTN</name>
<reference evidence="3" key="1">
    <citation type="submission" date="2016-07" db="EMBL/GenBank/DDBJ databases">
        <title>Frankia sp. NRRL B-16219 Genome sequencing.</title>
        <authorList>
            <person name="Ghodhbane-Gtari F."/>
            <person name="Swanson E."/>
            <person name="Gueddou A."/>
            <person name="Louati M."/>
            <person name="Nouioui I."/>
            <person name="Hezbri K."/>
            <person name="Abebe-Akele F."/>
            <person name="Simpson S."/>
            <person name="Morris K."/>
            <person name="Thomas K."/>
            <person name="Gtari M."/>
            <person name="Tisa L.S."/>
        </authorList>
    </citation>
    <scope>NUCLEOTIDE SEQUENCE [LARGE SCALE GENOMIC DNA]</scope>
    <source>
        <strain evidence="3">NRRL B-16219</strain>
    </source>
</reference>
<organism evidence="2 3">
    <name type="scientific">Parafrankia soli</name>
    <dbReference type="NCBI Taxonomy" id="2599596"/>
    <lineage>
        <taxon>Bacteria</taxon>
        <taxon>Bacillati</taxon>
        <taxon>Actinomycetota</taxon>
        <taxon>Actinomycetes</taxon>
        <taxon>Frankiales</taxon>
        <taxon>Frankiaceae</taxon>
        <taxon>Parafrankia</taxon>
    </lineage>
</organism>
<proteinExistence type="predicted"/>